<feature type="compositionally biased region" description="Polar residues" evidence="6">
    <location>
        <begin position="276"/>
        <end position="286"/>
    </location>
</feature>
<feature type="compositionally biased region" description="Pro residues" evidence="6">
    <location>
        <begin position="200"/>
        <end position="221"/>
    </location>
</feature>
<feature type="compositionally biased region" description="Low complexity" evidence="6">
    <location>
        <begin position="12"/>
        <end position="31"/>
    </location>
</feature>
<protein>
    <recommendedName>
        <fullName evidence="7">C3H1-type domain-containing protein</fullName>
    </recommendedName>
</protein>
<evidence type="ECO:0000256" key="4">
    <source>
        <dbReference type="ARBA" id="ARBA00022833"/>
    </source>
</evidence>
<feature type="compositionally biased region" description="Low complexity" evidence="6">
    <location>
        <begin position="222"/>
        <end position="237"/>
    </location>
</feature>
<dbReference type="AlphaFoldDB" id="A0A9P0U0B3"/>
<feature type="region of interest" description="Disordered" evidence="6">
    <location>
        <begin position="256"/>
        <end position="298"/>
    </location>
</feature>
<evidence type="ECO:0000256" key="5">
    <source>
        <dbReference type="PROSITE-ProRule" id="PRU00723"/>
    </source>
</evidence>
<feature type="region of interest" description="Disordered" evidence="6">
    <location>
        <begin position="132"/>
        <end position="158"/>
    </location>
</feature>
<dbReference type="EMBL" id="CALOZG010000087">
    <property type="protein sequence ID" value="CAH4038891.1"/>
    <property type="molecule type" value="Genomic_DNA"/>
</dbReference>
<keyword evidence="3 5" id="KW-0863">Zinc-finger</keyword>
<dbReference type="Proteomes" id="UP001152562">
    <property type="component" value="Unassembled WGS sequence"/>
</dbReference>
<gene>
    <name evidence="8" type="ORF">PIBRA_LOCUS14376</name>
</gene>
<dbReference type="GO" id="GO:0008270">
    <property type="term" value="F:zinc ion binding"/>
    <property type="evidence" value="ECO:0007669"/>
    <property type="project" value="UniProtKB-KW"/>
</dbReference>
<dbReference type="Gene3D" id="3.30.1370.210">
    <property type="match status" value="1"/>
</dbReference>
<evidence type="ECO:0000256" key="1">
    <source>
        <dbReference type="ARBA" id="ARBA00022723"/>
    </source>
</evidence>
<proteinExistence type="predicted"/>
<feature type="compositionally biased region" description="Basic and acidic residues" evidence="6">
    <location>
        <begin position="1"/>
        <end position="11"/>
    </location>
</feature>
<reference evidence="8" key="1">
    <citation type="submission" date="2022-05" db="EMBL/GenBank/DDBJ databases">
        <authorList>
            <person name="Okamura Y."/>
        </authorList>
    </citation>
    <scope>NUCLEOTIDE SEQUENCE</scope>
</reference>
<dbReference type="PANTHER" id="PTHR12675">
    <property type="entry name" value="MUSCLEBLIND-LIKE PROTEIN"/>
    <property type="match status" value="1"/>
</dbReference>
<evidence type="ECO:0000256" key="6">
    <source>
        <dbReference type="SAM" id="MobiDB-lite"/>
    </source>
</evidence>
<feature type="region of interest" description="Disordered" evidence="6">
    <location>
        <begin position="423"/>
        <end position="470"/>
    </location>
</feature>
<evidence type="ECO:0000259" key="7">
    <source>
        <dbReference type="PROSITE" id="PS50103"/>
    </source>
</evidence>
<evidence type="ECO:0000256" key="2">
    <source>
        <dbReference type="ARBA" id="ARBA00022737"/>
    </source>
</evidence>
<dbReference type="SMART" id="SM00356">
    <property type="entry name" value="ZnF_C3H1"/>
    <property type="match status" value="2"/>
</dbReference>
<evidence type="ECO:0000313" key="9">
    <source>
        <dbReference type="Proteomes" id="UP001152562"/>
    </source>
</evidence>
<dbReference type="PANTHER" id="PTHR12675:SF6">
    <property type="entry name" value="ZINC FINGER CCCH DOMAIN-CONTAINING PROTEIN 10"/>
    <property type="match status" value="1"/>
</dbReference>
<dbReference type="InterPro" id="IPR000571">
    <property type="entry name" value="Znf_CCCH"/>
</dbReference>
<feature type="compositionally biased region" description="Low complexity" evidence="6">
    <location>
        <begin position="548"/>
        <end position="557"/>
    </location>
</feature>
<organism evidence="8 9">
    <name type="scientific">Pieris brassicae</name>
    <name type="common">White butterfly</name>
    <name type="synonym">Large white butterfly</name>
    <dbReference type="NCBI Taxonomy" id="7116"/>
    <lineage>
        <taxon>Eukaryota</taxon>
        <taxon>Metazoa</taxon>
        <taxon>Ecdysozoa</taxon>
        <taxon>Arthropoda</taxon>
        <taxon>Hexapoda</taxon>
        <taxon>Insecta</taxon>
        <taxon>Pterygota</taxon>
        <taxon>Neoptera</taxon>
        <taxon>Endopterygota</taxon>
        <taxon>Lepidoptera</taxon>
        <taxon>Glossata</taxon>
        <taxon>Ditrysia</taxon>
        <taxon>Papilionoidea</taxon>
        <taxon>Pieridae</taxon>
        <taxon>Pierinae</taxon>
        <taxon>Pieris</taxon>
    </lineage>
</organism>
<dbReference type="GO" id="GO:0003723">
    <property type="term" value="F:RNA binding"/>
    <property type="evidence" value="ECO:0007669"/>
    <property type="project" value="TreeGrafter"/>
</dbReference>
<keyword evidence="4 5" id="KW-0862">Zinc</keyword>
<evidence type="ECO:0000256" key="3">
    <source>
        <dbReference type="ARBA" id="ARBA00022771"/>
    </source>
</evidence>
<dbReference type="GO" id="GO:0043484">
    <property type="term" value="P:regulation of RNA splicing"/>
    <property type="evidence" value="ECO:0007669"/>
    <property type="project" value="TreeGrafter"/>
</dbReference>
<feature type="compositionally biased region" description="Basic and acidic residues" evidence="6">
    <location>
        <begin position="423"/>
        <end position="445"/>
    </location>
</feature>
<feature type="compositionally biased region" description="Pro residues" evidence="6">
    <location>
        <begin position="135"/>
        <end position="146"/>
    </location>
</feature>
<name>A0A9P0U0B3_PIEBR</name>
<keyword evidence="9" id="KW-1185">Reference proteome</keyword>
<feature type="domain" description="C3H1-type" evidence="7">
    <location>
        <begin position="32"/>
        <end position="59"/>
    </location>
</feature>
<comment type="caution">
    <text evidence="8">The sequence shown here is derived from an EMBL/GenBank/DDBJ whole genome shotgun (WGS) entry which is preliminary data.</text>
</comment>
<keyword evidence="1 5" id="KW-0479">Metal-binding</keyword>
<feature type="region of interest" description="Disordered" evidence="6">
    <location>
        <begin position="375"/>
        <end position="396"/>
    </location>
</feature>
<keyword evidence="2" id="KW-0677">Repeat</keyword>
<sequence>MNNSSHKHDGSHSAGSSHATPATNGTKNVTNNKKSDTCRDYMWGKCTKGSSCRFRHELDFEKIKKTVKFCHDYQNRAPCTREVCTFIHATKDEETLFLTTGKLPKVLAERHANMSMSSAETIPQIAIYIQESLAGPPPPPPPPQAAPQPSSVKGPQVTYNMGQMASPMQPGMGMGSMHIGPMNMGHIPPQMMSMPGPSMVAPPPPAIPMQHLPPPPPPPPTQSSTRSSLTTPPVYTAPTPPTMRVSLNQELSRPATPKLNMDRFDPSKPPPPFVPNTSLKRPTVSDSMKAGPSKIRKEEEAIVDDSACDPCRQRQIRIDVYQKETDKIYARVEFQKLIHKKKYEEFQRKEEILKILLNPEIYKIIEDLLLNEDGPQVQESDNQNAIGDLTPPRTVESLGTLMTRPSVNSSIQNSLLFAEHLRDGNKKRDDQSEYNHNNTYHEETRASYSQSLSVPTTSKTQSSNPGKNVPTTATPSYFYYNMPPPITRPFMTPSTSIAPTAVSFVWEPMAPTTHTSASLMAYQHNGMQGPSQAMTKPSPSGPPPPSKPNNLSNQNSAPYPPPTSYYNSYQ</sequence>
<dbReference type="PROSITE" id="PS50103">
    <property type="entry name" value="ZF_C3H1"/>
    <property type="match status" value="1"/>
</dbReference>
<feature type="compositionally biased region" description="Polar residues" evidence="6">
    <location>
        <begin position="446"/>
        <end position="470"/>
    </location>
</feature>
<feature type="region of interest" description="Disordered" evidence="6">
    <location>
        <begin position="523"/>
        <end position="570"/>
    </location>
</feature>
<evidence type="ECO:0000313" key="8">
    <source>
        <dbReference type="EMBL" id="CAH4038891.1"/>
    </source>
</evidence>
<feature type="region of interest" description="Disordered" evidence="6">
    <location>
        <begin position="1"/>
        <end position="31"/>
    </location>
</feature>
<feature type="compositionally biased region" description="Polar residues" evidence="6">
    <location>
        <begin position="525"/>
        <end position="535"/>
    </location>
</feature>
<feature type="region of interest" description="Disordered" evidence="6">
    <location>
        <begin position="200"/>
        <end position="242"/>
    </location>
</feature>
<accession>A0A9P0U0B3</accession>
<feature type="zinc finger region" description="C3H1-type" evidence="5">
    <location>
        <begin position="32"/>
        <end position="59"/>
    </location>
</feature>